<comment type="cofactor">
    <cofactor evidence="1">
        <name>FAD</name>
        <dbReference type="ChEBI" id="CHEBI:57692"/>
    </cofactor>
</comment>
<keyword evidence="2" id="KW-0285">Flavoprotein</keyword>
<dbReference type="Pfam" id="PF01494">
    <property type="entry name" value="FAD_binding_3"/>
    <property type="match status" value="1"/>
</dbReference>
<keyword evidence="4" id="KW-0560">Oxidoreductase</keyword>
<evidence type="ECO:0000256" key="1">
    <source>
        <dbReference type="ARBA" id="ARBA00001974"/>
    </source>
</evidence>
<keyword evidence="5" id="KW-0503">Monooxygenase</keyword>
<dbReference type="STRING" id="1392247.A0A3N4KSF4"/>
<name>A0A3N4KSF4_9PEZI</name>
<sequence length="412" mass="45560">MTQLNAKPKAEESAPLHVLIIGAGVVGTTLAQALRKYNIPFTVFERDISATSRGQGWGITIHWALPSLDICLPTHIREKLSDIQVDPEQGKVDRGNFLFINLQTGAVESKVPPNKRLRIKREGLRKLLSEDIPVQWNKKLVNFETTDNGVTAFFEDGTTASGSIIIGAEGSRSRTREIICPDMYQLQPLPIRSSGLAVQFTPEQAAPLRAYDPLLFQGMHPVTEAFLWFSTIDTPQTNATGGDYYTIQLIISWRPAPGEEAPRNSTERLEKMKQQAAEFAEPFRSAIMAVPEGTEVTDVRLADWPCLEWDNRHGRATLVGDAAHAMTMYRGEAANHGIMDAAKLVGKLVEVHEGKVGLREAVDDYEEEVRARTRPAVLLSRKACIDAHDWKTAMGGESPLLARRAVSLTKDA</sequence>
<dbReference type="OrthoDB" id="47494at2759"/>
<dbReference type="GO" id="GO:0004497">
    <property type="term" value="F:monooxygenase activity"/>
    <property type="evidence" value="ECO:0007669"/>
    <property type="project" value="UniProtKB-KW"/>
</dbReference>
<keyword evidence="8" id="KW-1185">Reference proteome</keyword>
<organism evidence="7 8">
    <name type="scientific">Morchella conica CCBAS932</name>
    <dbReference type="NCBI Taxonomy" id="1392247"/>
    <lineage>
        <taxon>Eukaryota</taxon>
        <taxon>Fungi</taxon>
        <taxon>Dikarya</taxon>
        <taxon>Ascomycota</taxon>
        <taxon>Pezizomycotina</taxon>
        <taxon>Pezizomycetes</taxon>
        <taxon>Pezizales</taxon>
        <taxon>Morchellaceae</taxon>
        <taxon>Morchella</taxon>
    </lineage>
</organism>
<evidence type="ECO:0000313" key="7">
    <source>
        <dbReference type="EMBL" id="RPB13450.1"/>
    </source>
</evidence>
<accession>A0A3N4KSF4</accession>
<gene>
    <name evidence="7" type="ORF">P167DRAFT_573471</name>
</gene>
<dbReference type="InterPro" id="IPR036188">
    <property type="entry name" value="FAD/NAD-bd_sf"/>
</dbReference>
<dbReference type="AlphaFoldDB" id="A0A3N4KSF4"/>
<reference evidence="7 8" key="1">
    <citation type="journal article" date="2018" name="Nat. Ecol. Evol.">
        <title>Pezizomycetes genomes reveal the molecular basis of ectomycorrhizal truffle lifestyle.</title>
        <authorList>
            <person name="Murat C."/>
            <person name="Payen T."/>
            <person name="Noel B."/>
            <person name="Kuo A."/>
            <person name="Morin E."/>
            <person name="Chen J."/>
            <person name="Kohler A."/>
            <person name="Krizsan K."/>
            <person name="Balestrini R."/>
            <person name="Da Silva C."/>
            <person name="Montanini B."/>
            <person name="Hainaut M."/>
            <person name="Levati E."/>
            <person name="Barry K.W."/>
            <person name="Belfiori B."/>
            <person name="Cichocki N."/>
            <person name="Clum A."/>
            <person name="Dockter R.B."/>
            <person name="Fauchery L."/>
            <person name="Guy J."/>
            <person name="Iotti M."/>
            <person name="Le Tacon F."/>
            <person name="Lindquist E.A."/>
            <person name="Lipzen A."/>
            <person name="Malagnac F."/>
            <person name="Mello A."/>
            <person name="Molinier V."/>
            <person name="Miyauchi S."/>
            <person name="Poulain J."/>
            <person name="Riccioni C."/>
            <person name="Rubini A."/>
            <person name="Sitrit Y."/>
            <person name="Splivallo R."/>
            <person name="Traeger S."/>
            <person name="Wang M."/>
            <person name="Zifcakova L."/>
            <person name="Wipf D."/>
            <person name="Zambonelli A."/>
            <person name="Paolocci F."/>
            <person name="Nowrousian M."/>
            <person name="Ottonello S."/>
            <person name="Baldrian P."/>
            <person name="Spatafora J.W."/>
            <person name="Henrissat B."/>
            <person name="Nagy L.G."/>
            <person name="Aury J.M."/>
            <person name="Wincker P."/>
            <person name="Grigoriev I.V."/>
            <person name="Bonfante P."/>
            <person name="Martin F.M."/>
        </authorList>
    </citation>
    <scope>NUCLEOTIDE SEQUENCE [LARGE SCALE GENOMIC DNA]</scope>
    <source>
        <strain evidence="7 8">CCBAS932</strain>
    </source>
</reference>
<dbReference type="PANTHER" id="PTHR47178:SF1">
    <property type="entry name" value="FAD-BINDING DOMAIN-CONTAINING PROTEIN-RELATED"/>
    <property type="match status" value="1"/>
</dbReference>
<evidence type="ECO:0000259" key="6">
    <source>
        <dbReference type="Pfam" id="PF01494"/>
    </source>
</evidence>
<dbReference type="PRINTS" id="PR00420">
    <property type="entry name" value="RNGMNOXGNASE"/>
</dbReference>
<feature type="domain" description="FAD-binding" evidence="6">
    <location>
        <begin position="132"/>
        <end position="375"/>
    </location>
</feature>
<dbReference type="EMBL" id="ML119123">
    <property type="protein sequence ID" value="RPB13450.1"/>
    <property type="molecule type" value="Genomic_DNA"/>
</dbReference>
<dbReference type="InParanoid" id="A0A3N4KSF4"/>
<keyword evidence="3" id="KW-0274">FAD</keyword>
<dbReference type="InterPro" id="IPR002938">
    <property type="entry name" value="FAD-bd"/>
</dbReference>
<protein>
    <submittedName>
        <fullName evidence="7">FAD/NAD(P)-binding domain-containing protein</fullName>
    </submittedName>
</protein>
<evidence type="ECO:0000256" key="5">
    <source>
        <dbReference type="ARBA" id="ARBA00023033"/>
    </source>
</evidence>
<evidence type="ECO:0000256" key="3">
    <source>
        <dbReference type="ARBA" id="ARBA00022827"/>
    </source>
</evidence>
<evidence type="ECO:0000256" key="2">
    <source>
        <dbReference type="ARBA" id="ARBA00022630"/>
    </source>
</evidence>
<dbReference type="Gene3D" id="3.50.50.60">
    <property type="entry name" value="FAD/NAD(P)-binding domain"/>
    <property type="match status" value="1"/>
</dbReference>
<dbReference type="GO" id="GO:0071949">
    <property type="term" value="F:FAD binding"/>
    <property type="evidence" value="ECO:0007669"/>
    <property type="project" value="InterPro"/>
</dbReference>
<proteinExistence type="predicted"/>
<dbReference type="Proteomes" id="UP000277580">
    <property type="component" value="Unassembled WGS sequence"/>
</dbReference>
<dbReference type="PANTHER" id="PTHR47178">
    <property type="entry name" value="MONOOXYGENASE, FAD-BINDING"/>
    <property type="match status" value="1"/>
</dbReference>
<evidence type="ECO:0000313" key="8">
    <source>
        <dbReference type="Proteomes" id="UP000277580"/>
    </source>
</evidence>
<dbReference type="SUPFAM" id="SSF51905">
    <property type="entry name" value="FAD/NAD(P)-binding domain"/>
    <property type="match status" value="1"/>
</dbReference>
<evidence type="ECO:0000256" key="4">
    <source>
        <dbReference type="ARBA" id="ARBA00023002"/>
    </source>
</evidence>